<dbReference type="EMBL" id="ABYH01000116">
    <property type="protein sequence ID" value="EEC97269.1"/>
    <property type="molecule type" value="Genomic_DNA"/>
</dbReference>
<evidence type="ECO:0000313" key="2">
    <source>
        <dbReference type="Proteomes" id="UP000005510"/>
    </source>
</evidence>
<accession>B7B8H6</accession>
<dbReference type="HOGENOM" id="CLU_3293715_0_0_10"/>
<sequence length="40" mass="4700">MFRRISILSSICIYLVDNRRSTIGSLKTRLHADLRMSVIY</sequence>
<proteinExistence type="predicted"/>
<evidence type="ECO:0000313" key="1">
    <source>
        <dbReference type="EMBL" id="EEC97269.1"/>
    </source>
</evidence>
<comment type="caution">
    <text evidence="1">The sequence shown here is derived from an EMBL/GenBank/DDBJ whole genome shotgun (WGS) entry which is preliminary data.</text>
</comment>
<organism evidence="1 2">
    <name type="scientific">Parabacteroides johnsonii DSM 18315</name>
    <dbReference type="NCBI Taxonomy" id="537006"/>
    <lineage>
        <taxon>Bacteria</taxon>
        <taxon>Pseudomonadati</taxon>
        <taxon>Bacteroidota</taxon>
        <taxon>Bacteroidia</taxon>
        <taxon>Bacteroidales</taxon>
        <taxon>Tannerellaceae</taxon>
        <taxon>Parabacteroides</taxon>
    </lineage>
</organism>
<dbReference type="Proteomes" id="UP000005510">
    <property type="component" value="Unassembled WGS sequence"/>
</dbReference>
<gene>
    <name evidence="1" type="ORF">PRABACTJOHN_01328</name>
</gene>
<name>B7B8H6_9BACT</name>
<reference evidence="1 2" key="2">
    <citation type="submission" date="2008-10" db="EMBL/GenBank/DDBJ databases">
        <authorList>
            <person name="Fulton L."/>
            <person name="Clifton S."/>
            <person name="Fulton B."/>
            <person name="Xu J."/>
            <person name="Minx P."/>
            <person name="Pepin K.H."/>
            <person name="Johnson M."/>
            <person name="Bhonagiri V."/>
            <person name="Nash W.E."/>
            <person name="Mardis E.R."/>
            <person name="Wilson R.K."/>
        </authorList>
    </citation>
    <scope>NUCLEOTIDE SEQUENCE [LARGE SCALE GENOMIC DNA]</scope>
    <source>
        <strain evidence="1 2">DSM 18315</strain>
    </source>
</reference>
<reference evidence="1 2" key="1">
    <citation type="submission" date="2008-10" db="EMBL/GenBank/DDBJ databases">
        <title>Draft genome sequence of Parabacteroides johnsonii (DSM 18315).</title>
        <authorList>
            <person name="Sudarsanam P."/>
            <person name="Ley R."/>
            <person name="Guruge J."/>
            <person name="Turnbaugh P.J."/>
            <person name="Mahowald M."/>
            <person name="Liep D."/>
            <person name="Gordon J."/>
        </authorList>
    </citation>
    <scope>NUCLEOTIDE SEQUENCE [LARGE SCALE GENOMIC DNA]</scope>
    <source>
        <strain evidence="1 2">DSM 18315</strain>
    </source>
</reference>
<protein>
    <submittedName>
        <fullName evidence="1">Uncharacterized protein</fullName>
    </submittedName>
</protein>
<dbReference type="AlphaFoldDB" id="B7B8H6"/>